<dbReference type="EMBL" id="MU154745">
    <property type="protein sequence ID" value="KAF9487861.1"/>
    <property type="molecule type" value="Genomic_DNA"/>
</dbReference>
<keyword evidence="2" id="KW-1185">Reference proteome</keyword>
<dbReference type="AlphaFoldDB" id="A0A9P5ZL90"/>
<proteinExistence type="predicted"/>
<sequence>MGGAHSVIVIAKEKFGSLFSKLKVKLKKMVFDQQFHEHQWQNDHANKHVFSAEYCKKVVNMQSKDDPPLPCMPCKSLLTNKAFKNAIQ</sequence>
<name>A0A9P5ZL90_PLEER</name>
<accession>A0A9P5ZL90</accession>
<gene>
    <name evidence="1" type="ORF">BDN71DRAFT_1404157</name>
</gene>
<organism evidence="1 2">
    <name type="scientific">Pleurotus eryngii</name>
    <name type="common">Boletus of the steppes</name>
    <dbReference type="NCBI Taxonomy" id="5323"/>
    <lineage>
        <taxon>Eukaryota</taxon>
        <taxon>Fungi</taxon>
        <taxon>Dikarya</taxon>
        <taxon>Basidiomycota</taxon>
        <taxon>Agaricomycotina</taxon>
        <taxon>Agaricomycetes</taxon>
        <taxon>Agaricomycetidae</taxon>
        <taxon>Agaricales</taxon>
        <taxon>Pleurotineae</taxon>
        <taxon>Pleurotaceae</taxon>
        <taxon>Pleurotus</taxon>
    </lineage>
</organism>
<reference evidence="1" key="1">
    <citation type="submission" date="2020-11" db="EMBL/GenBank/DDBJ databases">
        <authorList>
            <consortium name="DOE Joint Genome Institute"/>
            <person name="Ahrendt S."/>
            <person name="Riley R."/>
            <person name="Andreopoulos W."/>
            <person name="Labutti K."/>
            <person name="Pangilinan J."/>
            <person name="Ruiz-Duenas F.J."/>
            <person name="Barrasa J.M."/>
            <person name="Sanchez-Garcia M."/>
            <person name="Camarero S."/>
            <person name="Miyauchi S."/>
            <person name="Serrano A."/>
            <person name="Linde D."/>
            <person name="Babiker R."/>
            <person name="Drula E."/>
            <person name="Ayuso-Fernandez I."/>
            <person name="Pacheco R."/>
            <person name="Padilla G."/>
            <person name="Ferreira P."/>
            <person name="Barriuso J."/>
            <person name="Kellner H."/>
            <person name="Castanera R."/>
            <person name="Alfaro M."/>
            <person name="Ramirez L."/>
            <person name="Pisabarro A.G."/>
            <person name="Kuo A."/>
            <person name="Tritt A."/>
            <person name="Lipzen A."/>
            <person name="He G."/>
            <person name="Yan M."/>
            <person name="Ng V."/>
            <person name="Cullen D."/>
            <person name="Martin F."/>
            <person name="Rosso M.-N."/>
            <person name="Henrissat B."/>
            <person name="Hibbett D."/>
            <person name="Martinez A.T."/>
            <person name="Grigoriev I.V."/>
        </authorList>
    </citation>
    <scope>NUCLEOTIDE SEQUENCE</scope>
    <source>
        <strain evidence="1">ATCC 90797</strain>
    </source>
</reference>
<protein>
    <submittedName>
        <fullName evidence="1">Uncharacterized protein</fullName>
    </submittedName>
</protein>
<dbReference type="Proteomes" id="UP000807025">
    <property type="component" value="Unassembled WGS sequence"/>
</dbReference>
<comment type="caution">
    <text evidence="1">The sequence shown here is derived from an EMBL/GenBank/DDBJ whole genome shotgun (WGS) entry which is preliminary data.</text>
</comment>
<evidence type="ECO:0000313" key="2">
    <source>
        <dbReference type="Proteomes" id="UP000807025"/>
    </source>
</evidence>
<evidence type="ECO:0000313" key="1">
    <source>
        <dbReference type="EMBL" id="KAF9487861.1"/>
    </source>
</evidence>